<sequence length="151" mass="16631">MYIKNKNAFTLLELMIVVAIIAFLSILTIPNLMKFLAKSKRAEAYINLSSLAMAQKAYFAENGKYTNILSKEGLNWKPEGNFNYSYGFNGSANSNYFIGQLKTPVSNLSNSKITPEGFTICAAGDIDGDGVADVLCINQNNEIKILQDDLL</sequence>
<keyword evidence="2" id="KW-0472">Membrane</keyword>
<dbReference type="GO" id="GO:0015628">
    <property type="term" value="P:protein secretion by the type II secretion system"/>
    <property type="evidence" value="ECO:0007669"/>
    <property type="project" value="InterPro"/>
</dbReference>
<protein>
    <submittedName>
        <fullName evidence="3">Tfp pilus assembly protein PilE</fullName>
    </submittedName>
</protein>
<proteinExistence type="predicted"/>
<dbReference type="SUPFAM" id="SSF69318">
    <property type="entry name" value="Integrin alpha N-terminal domain"/>
    <property type="match status" value="1"/>
</dbReference>
<dbReference type="NCBIfam" id="TIGR02532">
    <property type="entry name" value="IV_pilin_GFxxxE"/>
    <property type="match status" value="1"/>
</dbReference>
<dbReference type="PRINTS" id="PR00813">
    <property type="entry name" value="BCTERIALGSPG"/>
</dbReference>
<dbReference type="eggNOG" id="COG4968">
    <property type="taxonomic scope" value="Bacteria"/>
</dbReference>
<dbReference type="Proteomes" id="UP000018769">
    <property type="component" value="Chromosome I"/>
</dbReference>
<keyword evidence="4" id="KW-1185">Reference proteome</keyword>
<keyword evidence="2" id="KW-1133">Transmembrane helix</keyword>
<evidence type="ECO:0000256" key="1">
    <source>
        <dbReference type="ARBA" id="ARBA00022481"/>
    </source>
</evidence>
<dbReference type="InterPro" id="IPR045584">
    <property type="entry name" value="Pilin-like"/>
</dbReference>
<feature type="transmembrane region" description="Helical" evidence="2">
    <location>
        <begin position="12"/>
        <end position="33"/>
    </location>
</feature>
<dbReference type="STRING" id="673862.BABL1_gene_641"/>
<evidence type="ECO:0000313" key="3">
    <source>
        <dbReference type="EMBL" id="CDK30376.1"/>
    </source>
</evidence>
<keyword evidence="2" id="KW-0812">Transmembrane</keyword>
<organism evidence="3 4">
    <name type="scientific">Candidatus Babela massiliensis</name>
    <dbReference type="NCBI Taxonomy" id="673862"/>
    <lineage>
        <taxon>Bacteria</taxon>
        <taxon>Candidatus Babelota</taxon>
        <taxon>Candidatus Babeliae</taxon>
        <taxon>Candidatus Babeliales</taxon>
        <taxon>Candidatus Babeliaceae</taxon>
        <taxon>Candidatus Babela</taxon>
    </lineage>
</organism>
<dbReference type="PATRIC" id="fig|673862.3.peg.262"/>
<reference evidence="3 4" key="1">
    <citation type="journal article" date="2015" name="Biol. Direct">
        <title>Babela massiliensis, a representative of a widespread bacterial phylum with unusual adaptations to parasitism in amoebae.</title>
        <authorList>
            <person name="Pagnier I."/>
            <person name="Yutin N."/>
            <person name="Croce O."/>
            <person name="Makarova K.S."/>
            <person name="Wolf Y.I."/>
            <person name="Benamar S."/>
            <person name="Raoult D."/>
            <person name="Koonin E.V."/>
            <person name="La Scola B."/>
        </authorList>
    </citation>
    <scope>NUCLEOTIDE SEQUENCE [LARGE SCALE GENOMIC DNA]</scope>
    <source>
        <strain evidence="4">BABL1</strain>
    </source>
</reference>
<dbReference type="SUPFAM" id="SSF54523">
    <property type="entry name" value="Pili subunits"/>
    <property type="match status" value="1"/>
</dbReference>
<dbReference type="RefSeq" id="WP_023791404.1">
    <property type="nucleotide sequence ID" value="NC_023003.1"/>
</dbReference>
<accession>V6DIM5</accession>
<keyword evidence="1" id="KW-0488">Methylation</keyword>
<dbReference type="GO" id="GO:0015627">
    <property type="term" value="C:type II protein secretion system complex"/>
    <property type="evidence" value="ECO:0007669"/>
    <property type="project" value="InterPro"/>
</dbReference>
<dbReference type="HOGENOM" id="CLU_1727965_0_0_7"/>
<dbReference type="KEGG" id="dpb:BABL1_gene_641"/>
<dbReference type="InterPro" id="IPR028994">
    <property type="entry name" value="Integrin_alpha_N"/>
</dbReference>
<dbReference type="AlphaFoldDB" id="V6DIM5"/>
<name>V6DIM5_9BACT</name>
<dbReference type="InterPro" id="IPR000983">
    <property type="entry name" value="Bac_GSPG_pilin"/>
</dbReference>
<dbReference type="EMBL" id="HG793133">
    <property type="protein sequence ID" value="CDK30376.1"/>
    <property type="molecule type" value="Genomic_DNA"/>
</dbReference>
<evidence type="ECO:0000256" key="2">
    <source>
        <dbReference type="SAM" id="Phobius"/>
    </source>
</evidence>
<gene>
    <name evidence="3" type="primary">pilA</name>
    <name evidence="3" type="ORF">BABL1_gene_641</name>
</gene>
<evidence type="ECO:0000313" key="4">
    <source>
        <dbReference type="Proteomes" id="UP000018769"/>
    </source>
</evidence>
<dbReference type="Pfam" id="PF07963">
    <property type="entry name" value="N_methyl"/>
    <property type="match status" value="1"/>
</dbReference>
<dbReference type="InterPro" id="IPR012902">
    <property type="entry name" value="N_methyl_site"/>
</dbReference>
<dbReference type="Gene3D" id="3.30.700.10">
    <property type="entry name" value="Glycoprotein, Type 4 Pilin"/>
    <property type="match status" value="1"/>
</dbReference>